<reference evidence="3" key="1">
    <citation type="submission" date="2020-07" db="EMBL/GenBank/DDBJ databases">
        <title>Huge and variable diversity of episymbiotic CPR bacteria and DPANN archaea in groundwater ecosystems.</title>
        <authorList>
            <person name="He C.Y."/>
            <person name="Keren R."/>
            <person name="Whittaker M."/>
            <person name="Farag I.F."/>
            <person name="Doudna J."/>
            <person name="Cate J.H.D."/>
            <person name="Banfield J.F."/>
        </authorList>
    </citation>
    <scope>NUCLEOTIDE SEQUENCE</scope>
    <source>
        <strain evidence="3">NC_groundwater_1813_Pr3_B-0.1um_71_17</strain>
    </source>
</reference>
<dbReference type="AlphaFoldDB" id="A0A933WA51"/>
<dbReference type="InterPro" id="IPR025746">
    <property type="entry name" value="PilX_N_dom"/>
</dbReference>
<keyword evidence="1" id="KW-0812">Transmembrane</keyword>
<accession>A0A933WA51</accession>
<evidence type="ECO:0000313" key="3">
    <source>
        <dbReference type="EMBL" id="MBI5168989.1"/>
    </source>
</evidence>
<dbReference type="Pfam" id="PF14341">
    <property type="entry name" value="PilX_N"/>
    <property type="match status" value="1"/>
</dbReference>
<feature type="domain" description="Type 4 fimbrial biogenesis protein PilX N-terminal" evidence="2">
    <location>
        <begin position="12"/>
        <end position="61"/>
    </location>
</feature>
<keyword evidence="1" id="KW-0472">Membrane</keyword>
<sequence>MRDLFRHPRGERGIALVLAMLVLLVLSFFAVMIMMSMGAQTRITGNDSRRARALALADAGVAEAVSRLRAGDVPAALNPRAVTQIFNVASGSVPALGTDSTGLATRQPSGQVLDYTTTAPGPGALTIGFRTNPSRTVIYRYDSALNPAINTASGPPIFQITSTGKVGNTSRTVMVDVVSRPPTFNAKGALTAGGEINVHNGIFVCGHNHSAATTDFTAINVGRSAAPGANPGADAGHTSCLGYEVGASSQAGAWAGGTAAVDPPSYATGTPATSSGGAASRYTGPWDALGMSQADYLQWMPVRRSTVPTNWNGSFNLDKDATFNNNQGGNQSWTLNNVNGSGFLYIDGHVILQGDFVWRGMVYINGQVETQGRIWVLGTMIGQGQIEVQGSGSGGAILYSRDAVDYYLSMYAGSYQRIAWRELN</sequence>
<evidence type="ECO:0000259" key="2">
    <source>
        <dbReference type="Pfam" id="PF14341"/>
    </source>
</evidence>
<evidence type="ECO:0000313" key="4">
    <source>
        <dbReference type="Proteomes" id="UP000696931"/>
    </source>
</evidence>
<evidence type="ECO:0000256" key="1">
    <source>
        <dbReference type="SAM" id="Phobius"/>
    </source>
</evidence>
<comment type="caution">
    <text evidence="3">The sequence shown here is derived from an EMBL/GenBank/DDBJ whole genome shotgun (WGS) entry which is preliminary data.</text>
</comment>
<dbReference type="EMBL" id="JACRIW010000039">
    <property type="protein sequence ID" value="MBI5168989.1"/>
    <property type="molecule type" value="Genomic_DNA"/>
</dbReference>
<proteinExistence type="predicted"/>
<organism evidence="3 4">
    <name type="scientific">Eiseniibacteriota bacterium</name>
    <dbReference type="NCBI Taxonomy" id="2212470"/>
    <lineage>
        <taxon>Bacteria</taxon>
        <taxon>Candidatus Eiseniibacteriota</taxon>
    </lineage>
</organism>
<gene>
    <name evidence="3" type="ORF">HZA61_05850</name>
</gene>
<feature type="transmembrane region" description="Helical" evidence="1">
    <location>
        <begin position="12"/>
        <end position="35"/>
    </location>
</feature>
<name>A0A933WA51_UNCEI</name>
<keyword evidence="1" id="KW-1133">Transmembrane helix</keyword>
<dbReference type="Proteomes" id="UP000696931">
    <property type="component" value="Unassembled WGS sequence"/>
</dbReference>
<protein>
    <recommendedName>
        <fullName evidence="2">Type 4 fimbrial biogenesis protein PilX N-terminal domain-containing protein</fullName>
    </recommendedName>
</protein>